<comment type="caution">
    <text evidence="3">The sequence shown here is derived from an EMBL/GenBank/DDBJ whole genome shotgun (WGS) entry which is preliminary data.</text>
</comment>
<dbReference type="GO" id="GO:0016787">
    <property type="term" value="F:hydrolase activity"/>
    <property type="evidence" value="ECO:0007669"/>
    <property type="project" value="UniProtKB-KW"/>
</dbReference>
<name>A0A3A5H2T9_9ACTN</name>
<dbReference type="Gene3D" id="3.40.50.850">
    <property type="entry name" value="Isochorismatase-like"/>
    <property type="match status" value="1"/>
</dbReference>
<dbReference type="EMBL" id="QYRP01000002">
    <property type="protein sequence ID" value="RJS44992.1"/>
    <property type="molecule type" value="Genomic_DNA"/>
</dbReference>
<reference evidence="4" key="1">
    <citation type="submission" date="2018-09" db="EMBL/GenBank/DDBJ databases">
        <authorList>
            <person name="Zhu H."/>
        </authorList>
    </citation>
    <scope>NUCLEOTIDE SEQUENCE [LARGE SCALE GENOMIC DNA]</scope>
    <source>
        <strain evidence="4">K1W22B-1</strain>
    </source>
</reference>
<dbReference type="Pfam" id="PF00857">
    <property type="entry name" value="Isochorismatase"/>
    <property type="match status" value="1"/>
</dbReference>
<dbReference type="InterPro" id="IPR036380">
    <property type="entry name" value="Isochorismatase-like_sf"/>
</dbReference>
<dbReference type="AlphaFoldDB" id="A0A3A5H2T9"/>
<evidence type="ECO:0000313" key="4">
    <source>
        <dbReference type="Proteomes" id="UP000276542"/>
    </source>
</evidence>
<accession>A0A3A5H2T9</accession>
<evidence type="ECO:0000256" key="1">
    <source>
        <dbReference type="ARBA" id="ARBA00022801"/>
    </source>
</evidence>
<dbReference type="InterPro" id="IPR050272">
    <property type="entry name" value="Isochorismatase-like_hydrls"/>
</dbReference>
<dbReference type="RefSeq" id="WP_120058896.1">
    <property type="nucleotide sequence ID" value="NZ_QYRP01000002.1"/>
</dbReference>
<evidence type="ECO:0000259" key="2">
    <source>
        <dbReference type="Pfam" id="PF00857"/>
    </source>
</evidence>
<dbReference type="PANTHER" id="PTHR43540:SF9">
    <property type="entry name" value="FAMILY HYDROLASE, PUTATIVE (AFU_ORTHOLOGUE AFUA_2G08700)-RELATED"/>
    <property type="match status" value="1"/>
</dbReference>
<feature type="domain" description="Isochorismatase-like" evidence="2">
    <location>
        <begin position="47"/>
        <end position="162"/>
    </location>
</feature>
<protein>
    <submittedName>
        <fullName evidence="3">Isochorismatase family protein</fullName>
    </submittedName>
</protein>
<organism evidence="3 4">
    <name type="scientific">Nocardioides cavernaquae</name>
    <dbReference type="NCBI Taxonomy" id="2321396"/>
    <lineage>
        <taxon>Bacteria</taxon>
        <taxon>Bacillati</taxon>
        <taxon>Actinomycetota</taxon>
        <taxon>Actinomycetes</taxon>
        <taxon>Propionibacteriales</taxon>
        <taxon>Nocardioidaceae</taxon>
        <taxon>Nocardioides</taxon>
    </lineage>
</organism>
<dbReference type="OrthoDB" id="3398739at2"/>
<keyword evidence="1" id="KW-0378">Hydrolase</keyword>
<evidence type="ECO:0000313" key="3">
    <source>
        <dbReference type="EMBL" id="RJS44992.1"/>
    </source>
</evidence>
<proteinExistence type="predicted"/>
<dbReference type="SUPFAM" id="SSF52499">
    <property type="entry name" value="Isochorismatase-like hydrolases"/>
    <property type="match status" value="1"/>
</dbReference>
<sequence>MTAHTVPGSTPYAWPWHGRLDPRRTVLVVVTPTHGPSLSGTGAGDALSEIARTLRSAGGRVVHVTTLPPPADRQSAPVGQLPLEADLTIAAAGVDGFYGSSLDADLRRLGVTDLLLGGVGLETCVHSTMRSANDRGYECLLVIDACLAGSPDLLAASRSQVEMSGGIFGAVGTTDNVLAACAAAPLPTSGDHR</sequence>
<dbReference type="PANTHER" id="PTHR43540">
    <property type="entry name" value="PEROXYUREIDOACRYLATE/UREIDOACRYLATE AMIDOHYDROLASE-RELATED"/>
    <property type="match status" value="1"/>
</dbReference>
<gene>
    <name evidence="3" type="ORF">D4739_01175</name>
</gene>
<keyword evidence="4" id="KW-1185">Reference proteome</keyword>
<dbReference type="InterPro" id="IPR000868">
    <property type="entry name" value="Isochorismatase-like_dom"/>
</dbReference>
<dbReference type="Proteomes" id="UP000276542">
    <property type="component" value="Unassembled WGS sequence"/>
</dbReference>